<dbReference type="HOGENOM" id="CLU_2280959_0_0_1"/>
<feature type="chain" id="PRO_5002798339" description="Insulin-like domain-containing protein" evidence="1">
    <location>
        <begin position="25"/>
        <end position="102"/>
    </location>
</feature>
<dbReference type="CTD" id="6752882"/>
<dbReference type="AlphaFoldDB" id="B3RTI9"/>
<gene>
    <name evidence="2" type="ORF">TRIADDRAFT_55941</name>
</gene>
<dbReference type="GeneID" id="6752882"/>
<proteinExistence type="predicted"/>
<reference evidence="2 3" key="1">
    <citation type="journal article" date="2008" name="Nature">
        <title>The Trichoplax genome and the nature of placozoans.</title>
        <authorList>
            <person name="Srivastava M."/>
            <person name="Begovic E."/>
            <person name="Chapman J."/>
            <person name="Putnam N.H."/>
            <person name="Hellsten U."/>
            <person name="Kawashima T."/>
            <person name="Kuo A."/>
            <person name="Mitros T."/>
            <person name="Salamov A."/>
            <person name="Carpenter M.L."/>
            <person name="Signorovitch A.Y."/>
            <person name="Moreno M.A."/>
            <person name="Kamm K."/>
            <person name="Grimwood J."/>
            <person name="Schmutz J."/>
            <person name="Shapiro H."/>
            <person name="Grigoriev I.V."/>
            <person name="Buss L.W."/>
            <person name="Schierwater B."/>
            <person name="Dellaporta S.L."/>
            <person name="Rokhsar D.S."/>
        </authorList>
    </citation>
    <scope>NUCLEOTIDE SEQUENCE [LARGE SCALE GENOMIC DNA]</scope>
    <source>
        <strain evidence="2 3">Grell-BS-1999</strain>
    </source>
</reference>
<sequence>MVRLNPCLVIIALLLVSHSASIICQNDDDDDSKERKLYCLPEVFEFFINNCPTSRRKRFIIDSKSSTSTHKQHDVLMRTLRDANHDCCNPPGCTRDEILAYC</sequence>
<dbReference type="SUPFAM" id="SSF56994">
    <property type="entry name" value="Insulin-like"/>
    <property type="match status" value="1"/>
</dbReference>
<dbReference type="KEGG" id="tad:TRIADDRAFT_55941"/>
<dbReference type="Proteomes" id="UP000009022">
    <property type="component" value="Unassembled WGS sequence"/>
</dbReference>
<dbReference type="EMBL" id="DS985244">
    <property type="protein sequence ID" value="EDV25636.1"/>
    <property type="molecule type" value="Genomic_DNA"/>
</dbReference>
<dbReference type="InParanoid" id="B3RTI9"/>
<dbReference type="InterPro" id="IPR036438">
    <property type="entry name" value="Insulin-like_sf"/>
</dbReference>
<evidence type="ECO:0000256" key="1">
    <source>
        <dbReference type="SAM" id="SignalP"/>
    </source>
</evidence>
<evidence type="ECO:0008006" key="4">
    <source>
        <dbReference type="Google" id="ProtNLM"/>
    </source>
</evidence>
<keyword evidence="1" id="KW-0732">Signal</keyword>
<dbReference type="RefSeq" id="XP_002111669.1">
    <property type="nucleotide sequence ID" value="XM_002111633.1"/>
</dbReference>
<accession>B3RTI9</accession>
<evidence type="ECO:0000313" key="2">
    <source>
        <dbReference type="EMBL" id="EDV25636.1"/>
    </source>
</evidence>
<evidence type="ECO:0000313" key="3">
    <source>
        <dbReference type="Proteomes" id="UP000009022"/>
    </source>
</evidence>
<name>B3RTI9_TRIAD</name>
<feature type="signal peptide" evidence="1">
    <location>
        <begin position="1"/>
        <end position="24"/>
    </location>
</feature>
<keyword evidence="3" id="KW-1185">Reference proteome</keyword>
<protein>
    <recommendedName>
        <fullName evidence="4">Insulin-like domain-containing protein</fullName>
    </recommendedName>
</protein>
<organism evidence="2 3">
    <name type="scientific">Trichoplax adhaerens</name>
    <name type="common">Trichoplax reptans</name>
    <dbReference type="NCBI Taxonomy" id="10228"/>
    <lineage>
        <taxon>Eukaryota</taxon>
        <taxon>Metazoa</taxon>
        <taxon>Placozoa</taxon>
        <taxon>Uniplacotomia</taxon>
        <taxon>Trichoplacea</taxon>
        <taxon>Trichoplacidae</taxon>
        <taxon>Trichoplax</taxon>
    </lineage>
</organism>